<feature type="signal peptide" evidence="1">
    <location>
        <begin position="1"/>
        <end position="20"/>
    </location>
</feature>
<name>A0AAV0TZ21_9STRA</name>
<organism evidence="2 3">
    <name type="scientific">Peronospora destructor</name>
    <dbReference type="NCBI Taxonomy" id="86335"/>
    <lineage>
        <taxon>Eukaryota</taxon>
        <taxon>Sar</taxon>
        <taxon>Stramenopiles</taxon>
        <taxon>Oomycota</taxon>
        <taxon>Peronosporomycetes</taxon>
        <taxon>Peronosporales</taxon>
        <taxon>Peronosporaceae</taxon>
        <taxon>Peronospora</taxon>
    </lineage>
</organism>
<keyword evidence="1" id="KW-0732">Signal</keyword>
<accession>A0AAV0TZ21</accession>
<evidence type="ECO:0000256" key="1">
    <source>
        <dbReference type="SAM" id="SignalP"/>
    </source>
</evidence>
<dbReference type="SUPFAM" id="SSF50685">
    <property type="entry name" value="Barwin-like endoglucanases"/>
    <property type="match status" value="1"/>
</dbReference>
<feature type="chain" id="PRO_5043931228" evidence="1">
    <location>
        <begin position="21"/>
        <end position="105"/>
    </location>
</feature>
<evidence type="ECO:0000313" key="3">
    <source>
        <dbReference type="Proteomes" id="UP001162029"/>
    </source>
</evidence>
<dbReference type="AlphaFoldDB" id="A0AAV0TZ21"/>
<comment type="caution">
    <text evidence="2">The sequence shown here is derived from an EMBL/GenBank/DDBJ whole genome shotgun (WGS) entry which is preliminary data.</text>
</comment>
<sequence>MCYRLWFLTSLAVIPALVFAKLTTHFIPVTVHRTFLGEQWTSALNCSRCADVSSGDASIAATVYIVDEFLECETEDLGLSPTVLQRLNGDSPGNNIAWQFIAWQH</sequence>
<evidence type="ECO:0000313" key="2">
    <source>
        <dbReference type="EMBL" id="CAI5728188.1"/>
    </source>
</evidence>
<proteinExistence type="predicted"/>
<dbReference type="EMBL" id="CANTFM010000692">
    <property type="protein sequence ID" value="CAI5728188.1"/>
    <property type="molecule type" value="Genomic_DNA"/>
</dbReference>
<protein>
    <submittedName>
        <fullName evidence="2">Uncharacterized protein</fullName>
    </submittedName>
</protein>
<dbReference type="InterPro" id="IPR036908">
    <property type="entry name" value="RlpA-like_sf"/>
</dbReference>
<keyword evidence="3" id="KW-1185">Reference proteome</keyword>
<dbReference type="Gene3D" id="2.40.40.10">
    <property type="entry name" value="RlpA-like domain"/>
    <property type="match status" value="1"/>
</dbReference>
<gene>
    <name evidence="2" type="ORF">PDE001_LOCUS3970</name>
</gene>
<dbReference type="Proteomes" id="UP001162029">
    <property type="component" value="Unassembled WGS sequence"/>
</dbReference>
<reference evidence="2" key="1">
    <citation type="submission" date="2022-12" db="EMBL/GenBank/DDBJ databases">
        <authorList>
            <person name="Webb A."/>
        </authorList>
    </citation>
    <scope>NUCLEOTIDE SEQUENCE</scope>
    <source>
        <strain evidence="2">Pd1</strain>
    </source>
</reference>